<evidence type="ECO:0000259" key="1">
    <source>
        <dbReference type="Pfam" id="PF08241"/>
    </source>
</evidence>
<gene>
    <name evidence="2" type="ORF">DSM112329_00761</name>
</gene>
<dbReference type="InterPro" id="IPR013216">
    <property type="entry name" value="Methyltransf_11"/>
</dbReference>
<evidence type="ECO:0000313" key="2">
    <source>
        <dbReference type="EMBL" id="XAY03935.1"/>
    </source>
</evidence>
<dbReference type="PANTHER" id="PTHR42912:SF93">
    <property type="entry name" value="N6-ADENOSINE-METHYLTRANSFERASE TMT1A"/>
    <property type="match status" value="1"/>
</dbReference>
<dbReference type="Pfam" id="PF08241">
    <property type="entry name" value="Methyltransf_11"/>
    <property type="match status" value="1"/>
</dbReference>
<dbReference type="RefSeq" id="WP_354700482.1">
    <property type="nucleotide sequence ID" value="NZ_CP114014.1"/>
</dbReference>
<keyword evidence="2" id="KW-0808">Transferase</keyword>
<proteinExistence type="predicted"/>
<dbReference type="AlphaFoldDB" id="A0AAU7AQL8"/>
<dbReference type="GO" id="GO:0032259">
    <property type="term" value="P:methylation"/>
    <property type="evidence" value="ECO:0007669"/>
    <property type="project" value="UniProtKB-KW"/>
</dbReference>
<accession>A0AAU7AQL8</accession>
<sequence length="261" mass="28651">MSQLAFDERAGQELEELYRTRDAVRRRSLARSALRAAPGEHIIDVGCGPGFTTAELLLDIGVNGSVTGVDSSPQMLALAEARCAQHSNVQLHPGQATSLPAASGRFDGAICVQVLEYVPDIAAALAELHRVLRPGGRVVVWDIDWTTVSWHTTDTDRMRRALDAWDEHLTHPALPRTLASRMTQAGFDNVQMQAHPFAAAGPMDPDTYGAGISSLIRNFIAGRNGLSHHDAEDWAAEQRQLGERNEYYFACLQFCFTGTRR</sequence>
<reference evidence="2" key="1">
    <citation type="submission" date="2022-12" db="EMBL/GenBank/DDBJ databases">
        <title>Paraconexibacter alkalitolerans sp. nov. and Baekduia alba sp. nov., isolated from soil and emended description of the genera Paraconexibacter (Chun et al., 2020) and Baekduia (An et al., 2020).</title>
        <authorList>
            <person name="Vieira S."/>
            <person name="Huber K.J."/>
            <person name="Geppert A."/>
            <person name="Wolf J."/>
            <person name="Neumann-Schaal M."/>
            <person name="Muesken M."/>
            <person name="Overmann J."/>
        </authorList>
    </citation>
    <scope>NUCLEOTIDE SEQUENCE</scope>
    <source>
        <strain evidence="2">AEG42_29</strain>
    </source>
</reference>
<dbReference type="CDD" id="cd02440">
    <property type="entry name" value="AdoMet_MTases"/>
    <property type="match status" value="1"/>
</dbReference>
<dbReference type="KEGG" id="parq:DSM112329_00761"/>
<name>A0AAU7AQL8_9ACTN</name>
<protein>
    <submittedName>
        <fullName evidence="2">tRNA methyltransferase</fullName>
    </submittedName>
</protein>
<dbReference type="GO" id="GO:0008757">
    <property type="term" value="F:S-adenosylmethionine-dependent methyltransferase activity"/>
    <property type="evidence" value="ECO:0007669"/>
    <property type="project" value="InterPro"/>
</dbReference>
<dbReference type="Gene3D" id="3.40.50.150">
    <property type="entry name" value="Vaccinia Virus protein VP39"/>
    <property type="match status" value="1"/>
</dbReference>
<dbReference type="EMBL" id="CP114014">
    <property type="protein sequence ID" value="XAY03935.1"/>
    <property type="molecule type" value="Genomic_DNA"/>
</dbReference>
<dbReference type="InterPro" id="IPR050508">
    <property type="entry name" value="Methyltransf_Superfamily"/>
</dbReference>
<dbReference type="InterPro" id="IPR029063">
    <property type="entry name" value="SAM-dependent_MTases_sf"/>
</dbReference>
<keyword evidence="2" id="KW-0489">Methyltransferase</keyword>
<dbReference type="PANTHER" id="PTHR42912">
    <property type="entry name" value="METHYLTRANSFERASE"/>
    <property type="match status" value="1"/>
</dbReference>
<feature type="domain" description="Methyltransferase type 11" evidence="1">
    <location>
        <begin position="43"/>
        <end position="140"/>
    </location>
</feature>
<organism evidence="2">
    <name type="scientific">Paraconexibacter sp. AEG42_29</name>
    <dbReference type="NCBI Taxonomy" id="2997339"/>
    <lineage>
        <taxon>Bacteria</taxon>
        <taxon>Bacillati</taxon>
        <taxon>Actinomycetota</taxon>
        <taxon>Thermoleophilia</taxon>
        <taxon>Solirubrobacterales</taxon>
        <taxon>Paraconexibacteraceae</taxon>
        <taxon>Paraconexibacter</taxon>
    </lineage>
</organism>
<dbReference type="SUPFAM" id="SSF53335">
    <property type="entry name" value="S-adenosyl-L-methionine-dependent methyltransferases"/>
    <property type="match status" value="1"/>
</dbReference>